<feature type="transmembrane region" description="Helical" evidence="1">
    <location>
        <begin position="6"/>
        <end position="27"/>
    </location>
</feature>
<keyword evidence="1" id="KW-1133">Transmembrane helix</keyword>
<organism evidence="2">
    <name type="scientific">mine drainage metagenome</name>
    <dbReference type="NCBI Taxonomy" id="410659"/>
    <lineage>
        <taxon>unclassified sequences</taxon>
        <taxon>metagenomes</taxon>
        <taxon>ecological metagenomes</taxon>
    </lineage>
</organism>
<keyword evidence="1" id="KW-0472">Membrane</keyword>
<dbReference type="EMBL" id="MLJW01000729">
    <property type="protein sequence ID" value="OIQ83161.1"/>
    <property type="molecule type" value="Genomic_DNA"/>
</dbReference>
<comment type="caution">
    <text evidence="2">The sequence shown here is derived from an EMBL/GenBank/DDBJ whole genome shotgun (WGS) entry which is preliminary data.</text>
</comment>
<reference evidence="2" key="1">
    <citation type="submission" date="2016-10" db="EMBL/GenBank/DDBJ databases">
        <title>Sequence of Gallionella enrichment culture.</title>
        <authorList>
            <person name="Poehlein A."/>
            <person name="Muehling M."/>
            <person name="Daniel R."/>
        </authorList>
    </citation>
    <scope>NUCLEOTIDE SEQUENCE</scope>
</reference>
<accession>A0A1J5QHY7</accession>
<evidence type="ECO:0000256" key="1">
    <source>
        <dbReference type="SAM" id="Phobius"/>
    </source>
</evidence>
<proteinExistence type="predicted"/>
<sequence length="482" mass="48776">MNSGTGAPGLTAVLLVVVAVIAVTLAWTGLRAAARRRGPARDSAPGLPQDQVAGETTAALNTRASASLVAIDDAITTSGQELGFAQAQFGAESTATFEVALTAARTSVARAFALRQQLDDAFPETEQQARAMATEIIRICSQVSADLDSHTHEFEALRDLQAHAPDLLDDVARQATEAGARVPAARVTLAGLSASYPATALASVSANPDQVERLVAGIASTVTAGRAALVAGDRGAAVAAARSGQAALAQAMSLLEAVDQAGANLAAAGRRLASSIAALNQDMLDAARLAPSDPEVEAQVAAASATIAAAQRAAADADPLETLRAVTRAQGELGARLAPYREQAEHVEAARKQLTDLLAHATSQIGAVGDYIDARRGAVGPEARTRLAEASRHAHQAQDLAGTDPVHALSEATQANQLVTSAQVLAQQDVADFEAQQRRDAGGPTGGSMGGPGGMVLGGILIDQLLRGGGRGFGGGFGGGGC</sequence>
<name>A0A1J5QHY7_9ZZZZ</name>
<keyword evidence="1" id="KW-0812">Transmembrane</keyword>
<gene>
    <name evidence="2" type="ORF">GALL_350510</name>
</gene>
<evidence type="ECO:0000313" key="2">
    <source>
        <dbReference type="EMBL" id="OIQ83161.1"/>
    </source>
</evidence>
<dbReference type="AlphaFoldDB" id="A0A1J5QHY7"/>
<protein>
    <submittedName>
        <fullName evidence="2">Uncharacterized protein</fullName>
    </submittedName>
</protein>